<dbReference type="Proteomes" id="UP000250299">
    <property type="component" value="Chromosome"/>
</dbReference>
<dbReference type="Pfam" id="PF00672">
    <property type="entry name" value="HAMP"/>
    <property type="match status" value="1"/>
</dbReference>
<dbReference type="OrthoDB" id="8744489at2"/>
<dbReference type="Pfam" id="PF02743">
    <property type="entry name" value="dCache_1"/>
    <property type="match status" value="1"/>
</dbReference>
<dbReference type="SMART" id="SM00304">
    <property type="entry name" value="HAMP"/>
    <property type="match status" value="2"/>
</dbReference>
<dbReference type="InterPro" id="IPR004089">
    <property type="entry name" value="MCPsignal_dom"/>
</dbReference>
<organism evidence="14 15">
    <name type="scientific">Pseudomonas putida</name>
    <name type="common">Arthrobacter siderocapsulatus</name>
    <dbReference type="NCBI Taxonomy" id="303"/>
    <lineage>
        <taxon>Bacteria</taxon>
        <taxon>Pseudomonadati</taxon>
        <taxon>Pseudomonadota</taxon>
        <taxon>Gammaproteobacteria</taxon>
        <taxon>Pseudomonadales</taxon>
        <taxon>Pseudomonadaceae</taxon>
        <taxon>Pseudomonas</taxon>
    </lineage>
</organism>
<dbReference type="FunFam" id="1.10.287.950:FF:000001">
    <property type="entry name" value="Methyl-accepting chemotaxis sensory transducer"/>
    <property type="match status" value="1"/>
</dbReference>
<dbReference type="CDD" id="cd12913">
    <property type="entry name" value="PDC1_MCP_like"/>
    <property type="match status" value="1"/>
</dbReference>
<dbReference type="GO" id="GO:0007165">
    <property type="term" value="P:signal transduction"/>
    <property type="evidence" value="ECO:0007669"/>
    <property type="project" value="UniProtKB-KW"/>
</dbReference>
<evidence type="ECO:0000259" key="12">
    <source>
        <dbReference type="PROSITE" id="PS50111"/>
    </source>
</evidence>
<evidence type="ECO:0000256" key="11">
    <source>
        <dbReference type="SAM" id="Phobius"/>
    </source>
</evidence>
<keyword evidence="3" id="KW-0488">Methylation</keyword>
<gene>
    <name evidence="14" type="ORF">DKY63_00705</name>
</gene>
<dbReference type="GO" id="GO:0006935">
    <property type="term" value="P:chemotaxis"/>
    <property type="evidence" value="ECO:0007669"/>
    <property type="project" value="UniProtKB-KW"/>
</dbReference>
<dbReference type="SUPFAM" id="SSF58104">
    <property type="entry name" value="Methyl-accepting chemotaxis protein (MCP) signaling domain"/>
    <property type="match status" value="1"/>
</dbReference>
<dbReference type="Gene3D" id="3.30.450.20">
    <property type="entry name" value="PAS domain"/>
    <property type="match status" value="2"/>
</dbReference>
<evidence type="ECO:0000256" key="8">
    <source>
        <dbReference type="ARBA" id="ARBA00023224"/>
    </source>
</evidence>
<dbReference type="PANTHER" id="PTHR32089">
    <property type="entry name" value="METHYL-ACCEPTING CHEMOTAXIS PROTEIN MCPB"/>
    <property type="match status" value="1"/>
</dbReference>
<evidence type="ECO:0000256" key="9">
    <source>
        <dbReference type="ARBA" id="ARBA00029447"/>
    </source>
</evidence>
<keyword evidence="7 11" id="KW-0472">Membrane</keyword>
<evidence type="ECO:0000256" key="10">
    <source>
        <dbReference type="PROSITE-ProRule" id="PRU00284"/>
    </source>
</evidence>
<evidence type="ECO:0000256" key="3">
    <source>
        <dbReference type="ARBA" id="ARBA00022481"/>
    </source>
</evidence>
<feature type="domain" description="HAMP" evidence="13">
    <location>
        <begin position="332"/>
        <end position="383"/>
    </location>
</feature>
<evidence type="ECO:0000256" key="1">
    <source>
        <dbReference type="ARBA" id="ARBA00004651"/>
    </source>
</evidence>
<reference evidence="14 15" key="1">
    <citation type="submission" date="2018-05" db="EMBL/GenBank/DDBJ databases">
        <title>Whole genome sequence of Pseudomonas putida JBC17.</title>
        <authorList>
            <person name="Lee Y.H."/>
            <person name="David K."/>
        </authorList>
    </citation>
    <scope>NUCLEOTIDE SEQUENCE [LARGE SCALE GENOMIC DNA]</scope>
    <source>
        <strain evidence="14 15">JBC17</strain>
    </source>
</reference>
<evidence type="ECO:0000256" key="7">
    <source>
        <dbReference type="ARBA" id="ARBA00023136"/>
    </source>
</evidence>
<dbReference type="CDD" id="cd11386">
    <property type="entry name" value="MCP_signal"/>
    <property type="match status" value="1"/>
</dbReference>
<dbReference type="InterPro" id="IPR004090">
    <property type="entry name" value="Chemotax_Me-accpt_rcpt"/>
</dbReference>
<dbReference type="EMBL" id="CP029693">
    <property type="protein sequence ID" value="AWY38497.1"/>
    <property type="molecule type" value="Genomic_DNA"/>
</dbReference>
<dbReference type="Gene3D" id="1.10.287.950">
    <property type="entry name" value="Methyl-accepting chemotaxis protein"/>
    <property type="match status" value="1"/>
</dbReference>
<accession>A0A2Z4RBZ1</accession>
<evidence type="ECO:0000313" key="14">
    <source>
        <dbReference type="EMBL" id="AWY38497.1"/>
    </source>
</evidence>
<dbReference type="CDD" id="cd06225">
    <property type="entry name" value="HAMP"/>
    <property type="match status" value="1"/>
</dbReference>
<feature type="transmembrane region" description="Helical" evidence="11">
    <location>
        <begin position="308"/>
        <end position="331"/>
    </location>
</feature>
<dbReference type="SMART" id="SM00283">
    <property type="entry name" value="MA"/>
    <property type="match status" value="1"/>
</dbReference>
<keyword evidence="4" id="KW-0145">Chemotaxis</keyword>
<evidence type="ECO:0000256" key="4">
    <source>
        <dbReference type="ARBA" id="ARBA00022500"/>
    </source>
</evidence>
<proteinExistence type="inferred from homology"/>
<evidence type="ECO:0000256" key="2">
    <source>
        <dbReference type="ARBA" id="ARBA00022475"/>
    </source>
</evidence>
<dbReference type="AlphaFoldDB" id="A0A2Z4RBZ1"/>
<keyword evidence="8 10" id="KW-0807">Transducer</keyword>
<dbReference type="GO" id="GO:0005886">
    <property type="term" value="C:plasma membrane"/>
    <property type="evidence" value="ECO:0007669"/>
    <property type="project" value="UniProtKB-SubCell"/>
</dbReference>
<keyword evidence="2" id="KW-1003">Cell membrane</keyword>
<evidence type="ECO:0000256" key="6">
    <source>
        <dbReference type="ARBA" id="ARBA00022989"/>
    </source>
</evidence>
<evidence type="ECO:0000259" key="13">
    <source>
        <dbReference type="PROSITE" id="PS50885"/>
    </source>
</evidence>
<dbReference type="InterPro" id="IPR033479">
    <property type="entry name" value="dCache_1"/>
</dbReference>
<dbReference type="PRINTS" id="PR00260">
    <property type="entry name" value="CHEMTRNSDUCR"/>
</dbReference>
<dbReference type="InterPro" id="IPR003660">
    <property type="entry name" value="HAMP_dom"/>
</dbReference>
<name>A0A2Z4RBZ1_PSEPU</name>
<feature type="domain" description="Methyl-accepting transducer" evidence="12">
    <location>
        <begin position="388"/>
        <end position="624"/>
    </location>
</feature>
<dbReference type="PROSITE" id="PS50885">
    <property type="entry name" value="HAMP"/>
    <property type="match status" value="1"/>
</dbReference>
<keyword evidence="6 11" id="KW-1133">Transmembrane helix</keyword>
<dbReference type="GO" id="GO:0004888">
    <property type="term" value="F:transmembrane signaling receptor activity"/>
    <property type="evidence" value="ECO:0007669"/>
    <property type="project" value="InterPro"/>
</dbReference>
<comment type="subcellular location">
    <subcellularLocation>
        <location evidence="1">Cell membrane</location>
        <topology evidence="1">Multi-pass membrane protein</topology>
    </subcellularLocation>
</comment>
<comment type="similarity">
    <text evidence="9">Belongs to the methyl-accepting chemotaxis (MCP) protein family.</text>
</comment>
<dbReference type="Pfam" id="PF00015">
    <property type="entry name" value="MCPsignal"/>
    <property type="match status" value="1"/>
</dbReference>
<feature type="transmembrane region" description="Helical" evidence="11">
    <location>
        <begin position="12"/>
        <end position="34"/>
    </location>
</feature>
<dbReference type="PANTHER" id="PTHR32089:SF112">
    <property type="entry name" value="LYSOZYME-LIKE PROTEIN-RELATED"/>
    <property type="match status" value="1"/>
</dbReference>
<evidence type="ECO:0000313" key="15">
    <source>
        <dbReference type="Proteomes" id="UP000250299"/>
    </source>
</evidence>
<protein>
    <submittedName>
        <fullName evidence="14">HAMP domain-containing protein</fullName>
    </submittedName>
</protein>
<keyword evidence="5 11" id="KW-0812">Transmembrane</keyword>
<sequence length="660" mass="71221">MPNRSLHFKLFWTALIGTVVVMALLLGSIAYIAYGNSVKETFSLVDSVVKANAKEVEVELGAGYSVAESLASVATAMQQQQVDRKTADVLTRQLFEANPRFLGLGQYWEPNAFDGKDSEFVNQPNHDATGRYLTWWNRAGGSVKSEALSGYAPESADNQYYYRPLHTRQPWASEPYAYSAGGGQQMMLVSIMLPLMQGGKAMGVAGVDIPLESINRQLAKIDAYKGYGALVSSDGLYASHPDPKRLSKPAEELPAAAKDAIKAGNAYSFELDGWGYVLQPVRIGKAPNYWALMVAYPLAEAMAGINHFLYTAVVIGLVALLVLAIVLWHLLAWQIRPLSGLTVGIQAWEGELGLRFEQRSGDETGKLAGAFNQFIQRLGNLVGSIRQSSTTLMQISNHLGDTTQAVAERATSQHTATEEMASGVTALAHSVTEMSQQAEDVEQLARNTEVLTTNISTDMSQTLAGITHIDQTMDVVAGAVGDLEKRSQQIAGIIAVIRSIADQTNLLALNAAIEAARAGEQGRGFAVVADEVRQLAERTSRSTGEIGEMIGAIGSDVRNTVANVQQVGEAVRQGVVQLTTSAEGVDQIRQHAQDILTRISEVARQTQSQAATGEQLSVAIQGVSRISEQNDQAIRSLLDQSVKLRDQAGSLSQQLTQFRD</sequence>
<dbReference type="PROSITE" id="PS50111">
    <property type="entry name" value="CHEMOTAXIS_TRANSDUC_2"/>
    <property type="match status" value="1"/>
</dbReference>
<evidence type="ECO:0000256" key="5">
    <source>
        <dbReference type="ARBA" id="ARBA00022692"/>
    </source>
</evidence>